<dbReference type="KEGG" id="kge:TQ33_0419"/>
<evidence type="ECO:0000256" key="2">
    <source>
        <dbReference type="ARBA" id="ARBA00022692"/>
    </source>
</evidence>
<evidence type="ECO:0000256" key="7">
    <source>
        <dbReference type="SAM" id="Phobius"/>
    </source>
</evidence>
<proteinExistence type="predicted"/>
<dbReference type="HOGENOM" id="CLU_094106_1_0_6"/>
<keyword evidence="2 7" id="KW-0812">Transmembrane</keyword>
<dbReference type="Gene3D" id="2.30.30.40">
    <property type="entry name" value="SH3 Domains"/>
    <property type="match status" value="1"/>
</dbReference>
<feature type="coiled-coil region" evidence="6">
    <location>
        <begin position="107"/>
        <end position="165"/>
    </location>
</feature>
<evidence type="ECO:0000256" key="4">
    <source>
        <dbReference type="ARBA" id="ARBA00022989"/>
    </source>
</evidence>
<accession>A0A0F6TPC7</accession>
<comment type="subcellular location">
    <subcellularLocation>
        <location evidence="1">Membrane</location>
        <topology evidence="1">Single-pass membrane protein</topology>
    </subcellularLocation>
</comment>
<evidence type="ECO:0000256" key="6">
    <source>
        <dbReference type="SAM" id="Coils"/>
    </source>
</evidence>
<evidence type="ECO:0000256" key="8">
    <source>
        <dbReference type="SAM" id="SignalP"/>
    </source>
</evidence>
<dbReference type="Pfam" id="PF08239">
    <property type="entry name" value="SH3_3"/>
    <property type="match status" value="1"/>
</dbReference>
<protein>
    <submittedName>
        <fullName evidence="10">SH3 type 3 domain protein</fullName>
    </submittedName>
</protein>
<feature type="domain" description="SH3b" evidence="9">
    <location>
        <begin position="35"/>
        <end position="101"/>
    </location>
</feature>
<feature type="chain" id="PRO_5002510330" evidence="8">
    <location>
        <begin position="24"/>
        <end position="202"/>
    </location>
</feature>
<organism evidence="10 11">
    <name type="scientific">Kangiella geojedonensis</name>
    <dbReference type="NCBI Taxonomy" id="914150"/>
    <lineage>
        <taxon>Bacteria</taxon>
        <taxon>Pseudomonadati</taxon>
        <taxon>Pseudomonadota</taxon>
        <taxon>Gammaproteobacteria</taxon>
        <taxon>Kangiellales</taxon>
        <taxon>Kangiellaceae</taxon>
        <taxon>Kangiella</taxon>
    </lineage>
</organism>
<keyword evidence="3 8" id="KW-0732">Signal</keyword>
<dbReference type="EMBL" id="CP010975">
    <property type="protein sequence ID" value="AKE51405.1"/>
    <property type="molecule type" value="Genomic_DNA"/>
</dbReference>
<dbReference type="InterPro" id="IPR016476">
    <property type="entry name" value="SH3_dom_pro"/>
</dbReference>
<dbReference type="SMART" id="SM00287">
    <property type="entry name" value="SH3b"/>
    <property type="match status" value="1"/>
</dbReference>
<keyword evidence="6" id="KW-0175">Coiled coil</keyword>
<sequence length="202" mass="22757">MLRILTLWAIFFTSVVSVNLVNAADEASSNSPKNTTNFYVSDDIGVVLRSGPTNRYRVTGKIAAGTPITILQSDTANDSSEVRVANGDTGWIQTDYITDQPTVRAKYQQLLQENIQLKQQVDELAQDIADKGNIIQLNNNLQQQVSELQNEADTLRQQNALQKDRFHKDVFYAGALVLLFGMFLSWVLSRFSRKKRQSSGWR</sequence>
<evidence type="ECO:0000256" key="5">
    <source>
        <dbReference type="ARBA" id="ARBA00023136"/>
    </source>
</evidence>
<evidence type="ECO:0000313" key="10">
    <source>
        <dbReference type="EMBL" id="AKE51405.1"/>
    </source>
</evidence>
<evidence type="ECO:0000256" key="3">
    <source>
        <dbReference type="ARBA" id="ARBA00022729"/>
    </source>
</evidence>
<reference evidence="10 11" key="1">
    <citation type="submission" date="2015-02" db="EMBL/GenBank/DDBJ databases">
        <title>Complete genome sequence of Kangiella geojedonensis strain YCS-5T.</title>
        <authorList>
            <person name="Kim K.M."/>
        </authorList>
    </citation>
    <scope>NUCLEOTIDE SEQUENCE [LARGE SCALE GENOMIC DNA]</scope>
    <source>
        <strain evidence="10 11">YCS-5</strain>
    </source>
</reference>
<dbReference type="InterPro" id="IPR003646">
    <property type="entry name" value="SH3-like_bac-type"/>
</dbReference>
<evidence type="ECO:0000313" key="11">
    <source>
        <dbReference type="Proteomes" id="UP000034071"/>
    </source>
</evidence>
<dbReference type="NCBIfam" id="TIGR04211">
    <property type="entry name" value="SH3_and_anchor"/>
    <property type="match status" value="1"/>
</dbReference>
<evidence type="ECO:0000256" key="1">
    <source>
        <dbReference type="ARBA" id="ARBA00004167"/>
    </source>
</evidence>
<feature type="transmembrane region" description="Helical" evidence="7">
    <location>
        <begin position="170"/>
        <end position="188"/>
    </location>
</feature>
<name>A0A0F6TPC7_9GAMM</name>
<dbReference type="RefSeq" id="WP_046560600.1">
    <property type="nucleotide sequence ID" value="NZ_CP010975.1"/>
</dbReference>
<keyword evidence="11" id="KW-1185">Reference proteome</keyword>
<dbReference type="GO" id="GO:0016020">
    <property type="term" value="C:membrane"/>
    <property type="evidence" value="ECO:0007669"/>
    <property type="project" value="UniProtKB-SubCell"/>
</dbReference>
<keyword evidence="4 7" id="KW-1133">Transmembrane helix</keyword>
<dbReference type="OrthoDB" id="9790951at2"/>
<dbReference type="Proteomes" id="UP000034071">
    <property type="component" value="Chromosome"/>
</dbReference>
<feature type="signal peptide" evidence="8">
    <location>
        <begin position="1"/>
        <end position="23"/>
    </location>
</feature>
<gene>
    <name evidence="10" type="ORF">TQ33_0419</name>
</gene>
<dbReference type="STRING" id="914150.TQ33_0419"/>
<evidence type="ECO:0000259" key="9">
    <source>
        <dbReference type="PROSITE" id="PS51781"/>
    </source>
</evidence>
<keyword evidence="5 7" id="KW-0472">Membrane</keyword>
<dbReference type="PROSITE" id="PS51781">
    <property type="entry name" value="SH3B"/>
    <property type="match status" value="1"/>
</dbReference>
<dbReference type="AlphaFoldDB" id="A0A0F6TPC7"/>